<evidence type="ECO:0000256" key="2">
    <source>
        <dbReference type="SAM" id="SignalP"/>
    </source>
</evidence>
<feature type="transmembrane region" description="Helical" evidence="1">
    <location>
        <begin position="62"/>
        <end position="80"/>
    </location>
</feature>
<evidence type="ECO:0000313" key="4">
    <source>
        <dbReference type="Proteomes" id="UP000192266"/>
    </source>
</evidence>
<evidence type="ECO:0000313" key="3">
    <source>
        <dbReference type="EMBL" id="SMB87879.1"/>
    </source>
</evidence>
<sequence length="151" mass="15637">MSKLIISAAVAACLFFTAGSAVAQTTETTAAPAVATSGIIAPAAFSSDSLQAVQKLFKSRRTGAVLLAVPGGYVFGAGLANVQEGGISSMLIGGVLAGVAINKEARFNKKKESEMLTAYQQGQPLPAYVRKRIKNKHMKGTKPVEATAQRP</sequence>
<gene>
    <name evidence="3" type="ORF">SAMN00120144_1437</name>
</gene>
<keyword evidence="1" id="KW-0472">Membrane</keyword>
<accession>A0A1W1V3F2</accession>
<feature type="transmembrane region" description="Helical" evidence="1">
    <location>
        <begin position="86"/>
        <end position="102"/>
    </location>
</feature>
<feature type="signal peptide" evidence="2">
    <location>
        <begin position="1"/>
        <end position="23"/>
    </location>
</feature>
<keyword evidence="2" id="KW-0732">Signal</keyword>
<reference evidence="3 4" key="1">
    <citation type="submission" date="2017-04" db="EMBL/GenBank/DDBJ databases">
        <authorList>
            <person name="Afonso C.L."/>
            <person name="Miller P.J."/>
            <person name="Scott M.A."/>
            <person name="Spackman E."/>
            <person name="Goraichik I."/>
            <person name="Dimitrov K.M."/>
            <person name="Suarez D.L."/>
            <person name="Swayne D.E."/>
        </authorList>
    </citation>
    <scope>NUCLEOTIDE SEQUENCE [LARGE SCALE GENOMIC DNA]</scope>
    <source>
        <strain evidence="3 4">DSM 11622</strain>
    </source>
</reference>
<proteinExistence type="predicted"/>
<organism evidence="3 4">
    <name type="scientific">Hymenobacter roseosalivarius DSM 11622</name>
    <dbReference type="NCBI Taxonomy" id="645990"/>
    <lineage>
        <taxon>Bacteria</taxon>
        <taxon>Pseudomonadati</taxon>
        <taxon>Bacteroidota</taxon>
        <taxon>Cytophagia</taxon>
        <taxon>Cytophagales</taxon>
        <taxon>Hymenobacteraceae</taxon>
        <taxon>Hymenobacter</taxon>
    </lineage>
</organism>
<keyword evidence="4" id="KW-1185">Reference proteome</keyword>
<keyword evidence="1" id="KW-0812">Transmembrane</keyword>
<protein>
    <submittedName>
        <fullName evidence="3">Uncharacterized protein</fullName>
    </submittedName>
</protein>
<keyword evidence="1" id="KW-1133">Transmembrane helix</keyword>
<feature type="chain" id="PRO_5012144933" evidence="2">
    <location>
        <begin position="24"/>
        <end position="151"/>
    </location>
</feature>
<dbReference type="RefSeq" id="WP_084444151.1">
    <property type="nucleotide sequence ID" value="NZ_FWWW01000048.1"/>
</dbReference>
<dbReference type="Proteomes" id="UP000192266">
    <property type="component" value="Unassembled WGS sequence"/>
</dbReference>
<dbReference type="OrthoDB" id="884784at2"/>
<name>A0A1W1V3F2_9BACT</name>
<dbReference type="AlphaFoldDB" id="A0A1W1V3F2"/>
<dbReference type="EMBL" id="FWWW01000048">
    <property type="protein sequence ID" value="SMB87879.1"/>
    <property type="molecule type" value="Genomic_DNA"/>
</dbReference>
<evidence type="ECO:0000256" key="1">
    <source>
        <dbReference type="SAM" id="Phobius"/>
    </source>
</evidence>